<dbReference type="AlphaFoldDB" id="A0AA88MWZ1"/>
<evidence type="ECO:0000313" key="2">
    <source>
        <dbReference type="Proteomes" id="UP001187415"/>
    </source>
</evidence>
<sequence>MKHIVFPLCVFEHYLFTHDFLVSYLVVFGEAAVELDTCHGGGKGDRRSSLRCGGEILCSTATNGSLHESFWTGQRGHAGINGSQKKTANLWSQRGGRGGWKRLERQIIAPQEPENPGSSAPGPPGRVIECCVAQISPKQHPIIPRTSDSRFKHTS</sequence>
<keyword evidence="2" id="KW-1185">Reference proteome</keyword>
<organism evidence="1 2">
    <name type="scientific">Channa striata</name>
    <name type="common">Snakehead murrel</name>
    <name type="synonym">Ophicephalus striatus</name>
    <dbReference type="NCBI Taxonomy" id="64152"/>
    <lineage>
        <taxon>Eukaryota</taxon>
        <taxon>Metazoa</taxon>
        <taxon>Chordata</taxon>
        <taxon>Craniata</taxon>
        <taxon>Vertebrata</taxon>
        <taxon>Euteleostomi</taxon>
        <taxon>Actinopterygii</taxon>
        <taxon>Neopterygii</taxon>
        <taxon>Teleostei</taxon>
        <taxon>Neoteleostei</taxon>
        <taxon>Acanthomorphata</taxon>
        <taxon>Anabantaria</taxon>
        <taxon>Anabantiformes</taxon>
        <taxon>Channoidei</taxon>
        <taxon>Channidae</taxon>
        <taxon>Channa</taxon>
    </lineage>
</organism>
<reference evidence="1" key="1">
    <citation type="submission" date="2023-07" db="EMBL/GenBank/DDBJ databases">
        <title>Chromosome-level Genome Assembly of Striped Snakehead (Channa striata).</title>
        <authorList>
            <person name="Liu H."/>
        </authorList>
    </citation>
    <scope>NUCLEOTIDE SEQUENCE</scope>
    <source>
        <strain evidence="1">Gz</strain>
        <tissue evidence="1">Muscle</tissue>
    </source>
</reference>
<name>A0AA88MWZ1_CHASR</name>
<evidence type="ECO:0000313" key="1">
    <source>
        <dbReference type="EMBL" id="KAK2845138.1"/>
    </source>
</evidence>
<comment type="caution">
    <text evidence="1">The sequence shown here is derived from an EMBL/GenBank/DDBJ whole genome shotgun (WGS) entry which is preliminary data.</text>
</comment>
<gene>
    <name evidence="1" type="ORF">Q5P01_011797</name>
</gene>
<protein>
    <submittedName>
        <fullName evidence="1">Uncharacterized protein</fullName>
    </submittedName>
</protein>
<proteinExistence type="predicted"/>
<dbReference type="Proteomes" id="UP001187415">
    <property type="component" value="Unassembled WGS sequence"/>
</dbReference>
<accession>A0AA88MWZ1</accession>
<dbReference type="EMBL" id="JAUPFM010000008">
    <property type="protein sequence ID" value="KAK2845138.1"/>
    <property type="molecule type" value="Genomic_DNA"/>
</dbReference>